<sequence length="58" mass="6651">MNIELQNAKPLSQIRDEKDMSNITPELLAAYEAISKLDEKISLLEKKILKLEGENKHD</sequence>
<gene>
    <name evidence="1" type="ORF">O0535_00360</name>
</gene>
<name>A0ABT4HR39_9BACL</name>
<evidence type="ECO:0000313" key="2">
    <source>
        <dbReference type="Proteomes" id="UP001067708"/>
    </source>
</evidence>
<proteinExistence type="predicted"/>
<accession>A0ABT4HR39</accession>
<reference evidence="1" key="1">
    <citation type="submission" date="2022-09" db="EMBL/GenBank/DDBJ databases">
        <title>Genome analysis and characterization of larvicidal activity of Brevibacillus strains.</title>
        <authorList>
            <person name="Patrusheva E.V."/>
            <person name="Izotova A.O."/>
            <person name="Toshchakov S.V."/>
            <person name="Sineoky S.P."/>
        </authorList>
    </citation>
    <scope>NUCLEOTIDE SEQUENCE</scope>
    <source>
        <strain evidence="1">VKPM_B-13244</strain>
    </source>
</reference>
<organism evidence="1 2">
    <name type="scientific">Brevibacillus halotolerans</name>
    <dbReference type="NCBI Taxonomy" id="1507437"/>
    <lineage>
        <taxon>Bacteria</taxon>
        <taxon>Bacillati</taxon>
        <taxon>Bacillota</taxon>
        <taxon>Bacilli</taxon>
        <taxon>Bacillales</taxon>
        <taxon>Paenibacillaceae</taxon>
        <taxon>Brevibacillus</taxon>
    </lineage>
</organism>
<evidence type="ECO:0000313" key="1">
    <source>
        <dbReference type="EMBL" id="MCZ0829242.1"/>
    </source>
</evidence>
<keyword evidence="2" id="KW-1185">Reference proteome</keyword>
<comment type="caution">
    <text evidence="1">The sequence shown here is derived from an EMBL/GenBank/DDBJ whole genome shotgun (WGS) entry which is preliminary data.</text>
</comment>
<dbReference type="RefSeq" id="WP_258416055.1">
    <property type="nucleotide sequence ID" value="NZ_JAPTNG010000001.1"/>
</dbReference>
<dbReference type="Proteomes" id="UP001067708">
    <property type="component" value="Unassembled WGS sequence"/>
</dbReference>
<protein>
    <submittedName>
        <fullName evidence="1">Uncharacterized protein</fullName>
    </submittedName>
</protein>
<dbReference type="EMBL" id="JAPTNG010000001">
    <property type="protein sequence ID" value="MCZ0829242.1"/>
    <property type="molecule type" value="Genomic_DNA"/>
</dbReference>